<proteinExistence type="predicted"/>
<evidence type="ECO:0000313" key="3">
    <source>
        <dbReference type="Proteomes" id="UP000799438"/>
    </source>
</evidence>
<dbReference type="AlphaFoldDB" id="A0A6A6BR58"/>
<dbReference type="Proteomes" id="UP000799438">
    <property type="component" value="Unassembled WGS sequence"/>
</dbReference>
<sequence>MPRDGSGHGDNSMEFDPAVKQNITHGVGADESAKVARADKTATPPPGEKGFAIEGLGGSGGASTGQTGTRDLSAKQ</sequence>
<dbReference type="RefSeq" id="XP_033400783.1">
    <property type="nucleotide sequence ID" value="XM_033539944.1"/>
</dbReference>
<evidence type="ECO:0000256" key="1">
    <source>
        <dbReference type="SAM" id="MobiDB-lite"/>
    </source>
</evidence>
<feature type="compositionally biased region" description="Basic and acidic residues" evidence="1">
    <location>
        <begin position="31"/>
        <end position="40"/>
    </location>
</feature>
<reference evidence="2" key="1">
    <citation type="journal article" date="2020" name="Stud. Mycol.">
        <title>101 Dothideomycetes genomes: a test case for predicting lifestyles and emergence of pathogens.</title>
        <authorList>
            <person name="Haridas S."/>
            <person name="Albert R."/>
            <person name="Binder M."/>
            <person name="Bloem J."/>
            <person name="Labutti K."/>
            <person name="Salamov A."/>
            <person name="Andreopoulos B."/>
            <person name="Baker S."/>
            <person name="Barry K."/>
            <person name="Bills G."/>
            <person name="Bluhm B."/>
            <person name="Cannon C."/>
            <person name="Castanera R."/>
            <person name="Culley D."/>
            <person name="Daum C."/>
            <person name="Ezra D."/>
            <person name="Gonzalez J."/>
            <person name="Henrissat B."/>
            <person name="Kuo A."/>
            <person name="Liang C."/>
            <person name="Lipzen A."/>
            <person name="Lutzoni F."/>
            <person name="Magnuson J."/>
            <person name="Mondo S."/>
            <person name="Nolan M."/>
            <person name="Ohm R."/>
            <person name="Pangilinan J."/>
            <person name="Park H.-J."/>
            <person name="Ramirez L."/>
            <person name="Alfaro M."/>
            <person name="Sun H."/>
            <person name="Tritt A."/>
            <person name="Yoshinaga Y."/>
            <person name="Zwiers L.-H."/>
            <person name="Turgeon B."/>
            <person name="Goodwin S."/>
            <person name="Spatafora J."/>
            <person name="Crous P."/>
            <person name="Grigoriev I."/>
        </authorList>
    </citation>
    <scope>NUCLEOTIDE SEQUENCE</scope>
    <source>
        <strain evidence="2">CBS 121167</strain>
    </source>
</reference>
<organism evidence="2 3">
    <name type="scientific">Aplosporella prunicola CBS 121167</name>
    <dbReference type="NCBI Taxonomy" id="1176127"/>
    <lineage>
        <taxon>Eukaryota</taxon>
        <taxon>Fungi</taxon>
        <taxon>Dikarya</taxon>
        <taxon>Ascomycota</taxon>
        <taxon>Pezizomycotina</taxon>
        <taxon>Dothideomycetes</taxon>
        <taxon>Dothideomycetes incertae sedis</taxon>
        <taxon>Botryosphaeriales</taxon>
        <taxon>Aplosporellaceae</taxon>
        <taxon>Aplosporella</taxon>
    </lineage>
</organism>
<protein>
    <submittedName>
        <fullName evidence="2">Uncharacterized protein</fullName>
    </submittedName>
</protein>
<dbReference type="OrthoDB" id="3439627at2759"/>
<feature type="region of interest" description="Disordered" evidence="1">
    <location>
        <begin position="1"/>
        <end position="76"/>
    </location>
</feature>
<accession>A0A6A6BR58</accession>
<keyword evidence="3" id="KW-1185">Reference proteome</keyword>
<gene>
    <name evidence="2" type="ORF">K452DRAFT_284458</name>
</gene>
<dbReference type="GeneID" id="54297440"/>
<evidence type="ECO:0000313" key="2">
    <source>
        <dbReference type="EMBL" id="KAF2145071.1"/>
    </source>
</evidence>
<name>A0A6A6BR58_9PEZI</name>
<dbReference type="EMBL" id="ML995478">
    <property type="protein sequence ID" value="KAF2145071.1"/>
    <property type="molecule type" value="Genomic_DNA"/>
</dbReference>